<organism evidence="6 7">
    <name type="scientific">Streptomyces armeniacus</name>
    <dbReference type="NCBI Taxonomy" id="83291"/>
    <lineage>
        <taxon>Bacteria</taxon>
        <taxon>Bacillati</taxon>
        <taxon>Actinomycetota</taxon>
        <taxon>Actinomycetes</taxon>
        <taxon>Kitasatosporales</taxon>
        <taxon>Streptomycetaceae</taxon>
        <taxon>Streptomyces</taxon>
    </lineage>
</organism>
<gene>
    <name evidence="6" type="ORF">DVA86_22535</name>
</gene>
<dbReference type="RefSeq" id="WP_208880876.1">
    <property type="nucleotide sequence ID" value="NZ_CP031320.1"/>
</dbReference>
<keyword evidence="3" id="KW-0804">Transcription</keyword>
<dbReference type="PANTHER" id="PTHR38465">
    <property type="entry name" value="HTH-TYPE TRANSCRIPTIONAL REGULATOR MJ1563-RELATED"/>
    <property type="match status" value="1"/>
</dbReference>
<evidence type="ECO:0000259" key="5">
    <source>
        <dbReference type="Pfam" id="PF13340"/>
    </source>
</evidence>
<dbReference type="EMBL" id="CP031320">
    <property type="protein sequence ID" value="AXK35008.1"/>
    <property type="molecule type" value="Genomic_DNA"/>
</dbReference>
<reference evidence="6 7" key="1">
    <citation type="submission" date="2018-07" db="EMBL/GenBank/DDBJ databases">
        <title>Draft genome of the type strain Streptomyces armeniacus ATCC 15676.</title>
        <authorList>
            <person name="Labana P."/>
            <person name="Gosse J.T."/>
            <person name="Boddy C.N."/>
        </authorList>
    </citation>
    <scope>NUCLEOTIDE SEQUENCE [LARGE SCALE GENOMIC DNA]</scope>
    <source>
        <strain evidence="6 7">ATCC 15676</strain>
    </source>
</reference>
<evidence type="ECO:0000256" key="3">
    <source>
        <dbReference type="ARBA" id="ARBA00023163"/>
    </source>
</evidence>
<dbReference type="InterPro" id="IPR025161">
    <property type="entry name" value="IS402-like_dom"/>
</dbReference>
<name>A0A345XTP2_9ACTN</name>
<dbReference type="GO" id="GO:0003677">
    <property type="term" value="F:DNA binding"/>
    <property type="evidence" value="ECO:0007669"/>
    <property type="project" value="UniProtKB-KW"/>
</dbReference>
<dbReference type="InterPro" id="IPR052362">
    <property type="entry name" value="HTH-GbsR_regulator"/>
</dbReference>
<keyword evidence="2" id="KW-0238">DNA-binding</keyword>
<evidence type="ECO:0000313" key="7">
    <source>
        <dbReference type="Proteomes" id="UP000254425"/>
    </source>
</evidence>
<dbReference type="AlphaFoldDB" id="A0A345XTP2"/>
<accession>A0A345XTP2</accession>
<sequence length="364" mass="38981">MSGDVSGETARGEGGFDRETFVEEMGLLWEAVGSGRMDGRIIAYLLITDVPYVSSAQLAGALRVSAGSISLATRRLAEAGFLKRHAVPGERSRYFRVDDDVWGSFLAGERRYLDQQQHLAEQALALLGPDEEAPRRRLRNMRDYMRWIRGSHRDLLARWRAYQRESLQSPTDDSVPPGAAASAAVAAASAPASAPTSAETAEAGEAAGAAGAAADLPDEPRRMKTTLSPVLARHLLPDALWQAAEPLLIPASPASPAAPAAPAGRGGGPRRDRGPDRGRADLTAVVYVLTSGCGWQQLPDHFGLAPATAHRRFTAWSGAGFWRHWLDAVTAGTAATSAEVDWCAEIVKAAETRRQVTTTRRPDA</sequence>
<dbReference type="Gene3D" id="1.10.287.160">
    <property type="entry name" value="HR1 repeat"/>
    <property type="match status" value="1"/>
</dbReference>
<dbReference type="KEGG" id="sarm:DVA86_22535"/>
<keyword evidence="1" id="KW-0805">Transcription regulation</keyword>
<proteinExistence type="predicted"/>
<feature type="domain" description="Insertion element IS402-like" evidence="5">
    <location>
        <begin position="236"/>
        <end position="324"/>
    </location>
</feature>
<feature type="compositionally biased region" description="Low complexity" evidence="4">
    <location>
        <begin position="193"/>
        <end position="214"/>
    </location>
</feature>
<feature type="compositionally biased region" description="Basic and acidic residues" evidence="4">
    <location>
        <begin position="269"/>
        <end position="278"/>
    </location>
</feature>
<evidence type="ECO:0000256" key="2">
    <source>
        <dbReference type="ARBA" id="ARBA00023125"/>
    </source>
</evidence>
<dbReference type="SUPFAM" id="SSF46785">
    <property type="entry name" value="Winged helix' DNA-binding domain"/>
    <property type="match status" value="1"/>
</dbReference>
<evidence type="ECO:0000256" key="1">
    <source>
        <dbReference type="ARBA" id="ARBA00023015"/>
    </source>
</evidence>
<dbReference type="PANTHER" id="PTHR38465:SF2">
    <property type="entry name" value="HTH-TYPE TRANSCRIPTIONAL REGULATOR MMPR5"/>
    <property type="match status" value="1"/>
</dbReference>
<keyword evidence="7" id="KW-1185">Reference proteome</keyword>
<dbReference type="Pfam" id="PF13340">
    <property type="entry name" value="DUF4096"/>
    <property type="match status" value="1"/>
</dbReference>
<dbReference type="InterPro" id="IPR036390">
    <property type="entry name" value="WH_DNA-bd_sf"/>
</dbReference>
<protein>
    <recommendedName>
        <fullName evidence="5">Insertion element IS402-like domain-containing protein</fullName>
    </recommendedName>
</protein>
<feature type="compositionally biased region" description="Low complexity" evidence="4">
    <location>
        <begin position="252"/>
        <end position="263"/>
    </location>
</feature>
<feature type="region of interest" description="Disordered" evidence="4">
    <location>
        <begin position="252"/>
        <end position="278"/>
    </location>
</feature>
<dbReference type="InterPro" id="IPR036388">
    <property type="entry name" value="WH-like_DNA-bd_sf"/>
</dbReference>
<dbReference type="Proteomes" id="UP000254425">
    <property type="component" value="Chromosome"/>
</dbReference>
<evidence type="ECO:0000256" key="4">
    <source>
        <dbReference type="SAM" id="MobiDB-lite"/>
    </source>
</evidence>
<evidence type="ECO:0000313" key="6">
    <source>
        <dbReference type="EMBL" id="AXK35008.1"/>
    </source>
</evidence>
<feature type="region of interest" description="Disordered" evidence="4">
    <location>
        <begin position="193"/>
        <end position="221"/>
    </location>
</feature>
<dbReference type="Gene3D" id="1.10.10.10">
    <property type="entry name" value="Winged helix-like DNA-binding domain superfamily/Winged helix DNA-binding domain"/>
    <property type="match status" value="1"/>
</dbReference>